<accession>A0A9N9S9C8</accession>
<reference evidence="4" key="2">
    <citation type="submission" date="2022-10" db="EMBL/GenBank/DDBJ databases">
        <authorList>
            <consortium name="ENA_rothamsted_submissions"/>
            <consortium name="culmorum"/>
            <person name="King R."/>
        </authorList>
    </citation>
    <scope>NUCLEOTIDE SEQUENCE</scope>
</reference>
<dbReference type="PROSITE" id="PS50966">
    <property type="entry name" value="ZF_SWIM"/>
    <property type="match status" value="1"/>
</dbReference>
<dbReference type="InterPro" id="IPR036361">
    <property type="entry name" value="SAP_dom_sf"/>
</dbReference>
<sequence length="518" mass="59278">MSLLPGDVPGAVLQDNVSLEDHSVLELKRWLECRGLKKQGTKEELIKRIHNCIQAGNESKIFLGIDGGKWYDAKRNLQPIQPGTSNAYDQCTSDDIFWDNFPSSTIPQFFNKGHIYTYIIGENIENEDPEVEVTEDKTYTTVKPFRRGHQYVSSQHISEVQDGCSGNAYVCKCKCLSSFQKAIKYNVRVMLNKTSGAIMKGICECKQSSLGKCSHVTALLLFIWEHVQKFGYAKIVGTSKPREWGLGTQKRSPGAIKEKSYPIKKYKMTQRSIFDPRPATYLRNPDLNQFISDLQKTGNNPMFLSIFKLKYEDFQYDEDELSIIKLQDCKQHDIAYSQNTSLEERHKADLVLENAAWERVRSRDAKFGERAAALVVTSGIKKSKRDDAEAGATHFDNTSIVSIRLALNGEYWPNERMQLDFAKQDYTLAYYNYTRFYSSYSHSTEVHPILDYGEFKQHALFVIDCSRQEETMKSSTVDIKLEIEADKGFPADTKAYCIIVHDCLLEYFPLTEVVRTLI</sequence>
<protein>
    <recommendedName>
        <fullName evidence="6">SAP domain-containing protein</fullName>
    </recommendedName>
</protein>
<evidence type="ECO:0008006" key="6">
    <source>
        <dbReference type="Google" id="ProtNLM"/>
    </source>
</evidence>
<dbReference type="Pfam" id="PF02037">
    <property type="entry name" value="SAP"/>
    <property type="match status" value="1"/>
</dbReference>
<keyword evidence="5" id="KW-1185">Reference proteome</keyword>
<evidence type="ECO:0000313" key="4">
    <source>
        <dbReference type="EMBL" id="CAG9814135.1"/>
    </source>
</evidence>
<proteinExistence type="predicted"/>
<evidence type="ECO:0000256" key="1">
    <source>
        <dbReference type="PROSITE-ProRule" id="PRU00325"/>
    </source>
</evidence>
<dbReference type="Proteomes" id="UP001153737">
    <property type="component" value="Chromosome 10"/>
</dbReference>
<feature type="domain" description="SAP" evidence="2">
    <location>
        <begin position="19"/>
        <end position="53"/>
    </location>
</feature>
<dbReference type="AlphaFoldDB" id="A0A9N9S9C8"/>
<dbReference type="InterPro" id="IPR049512">
    <property type="entry name" value="DJR-like_dom"/>
</dbReference>
<dbReference type="SUPFAM" id="SSF68906">
    <property type="entry name" value="SAP domain"/>
    <property type="match status" value="1"/>
</dbReference>
<name>A0A9N9S9C8_PHACE</name>
<organism evidence="4 5">
    <name type="scientific">Phaedon cochleariae</name>
    <name type="common">Mustard beetle</name>
    <dbReference type="NCBI Taxonomy" id="80249"/>
    <lineage>
        <taxon>Eukaryota</taxon>
        <taxon>Metazoa</taxon>
        <taxon>Ecdysozoa</taxon>
        <taxon>Arthropoda</taxon>
        <taxon>Hexapoda</taxon>
        <taxon>Insecta</taxon>
        <taxon>Pterygota</taxon>
        <taxon>Neoptera</taxon>
        <taxon>Endopterygota</taxon>
        <taxon>Coleoptera</taxon>
        <taxon>Polyphaga</taxon>
        <taxon>Cucujiformia</taxon>
        <taxon>Chrysomeloidea</taxon>
        <taxon>Chrysomelidae</taxon>
        <taxon>Chrysomelinae</taxon>
        <taxon>Chrysomelini</taxon>
        <taxon>Phaedon</taxon>
    </lineage>
</organism>
<dbReference type="InterPro" id="IPR007527">
    <property type="entry name" value="Znf_SWIM"/>
</dbReference>
<gene>
    <name evidence="4" type="ORF">PHAECO_LOCUS1611</name>
</gene>
<keyword evidence="1" id="KW-0862">Zinc</keyword>
<evidence type="ECO:0000259" key="3">
    <source>
        <dbReference type="PROSITE" id="PS50966"/>
    </source>
</evidence>
<dbReference type="PANTHER" id="PTHR36159:SF1">
    <property type="entry name" value="RETROVIRUS-RELATED POL POLYPROTEIN FROM TRANSPOSON 412-LIKE PROTEIN"/>
    <property type="match status" value="1"/>
</dbReference>
<dbReference type="PROSITE" id="PS50800">
    <property type="entry name" value="SAP"/>
    <property type="match status" value="1"/>
</dbReference>
<dbReference type="EMBL" id="OU896716">
    <property type="protein sequence ID" value="CAG9814135.1"/>
    <property type="molecule type" value="Genomic_DNA"/>
</dbReference>
<feature type="domain" description="SWIM-type" evidence="3">
    <location>
        <begin position="185"/>
        <end position="224"/>
    </location>
</feature>
<dbReference type="Pfam" id="PF21738">
    <property type="entry name" value="DJR-like_dom"/>
    <property type="match status" value="1"/>
</dbReference>
<dbReference type="Gene3D" id="1.10.720.30">
    <property type="entry name" value="SAP domain"/>
    <property type="match status" value="1"/>
</dbReference>
<dbReference type="OrthoDB" id="6784223at2759"/>
<keyword evidence="1" id="KW-0479">Metal-binding</keyword>
<dbReference type="PANTHER" id="PTHR36159">
    <property type="entry name" value="PROTEIN CBG23766"/>
    <property type="match status" value="1"/>
</dbReference>
<dbReference type="GO" id="GO:0008270">
    <property type="term" value="F:zinc ion binding"/>
    <property type="evidence" value="ECO:0007669"/>
    <property type="project" value="UniProtKB-KW"/>
</dbReference>
<reference evidence="4" key="1">
    <citation type="submission" date="2022-01" db="EMBL/GenBank/DDBJ databases">
        <authorList>
            <person name="King R."/>
        </authorList>
    </citation>
    <scope>NUCLEOTIDE SEQUENCE</scope>
</reference>
<dbReference type="InterPro" id="IPR003034">
    <property type="entry name" value="SAP_dom"/>
</dbReference>
<keyword evidence="1" id="KW-0863">Zinc-finger</keyword>
<evidence type="ECO:0000259" key="2">
    <source>
        <dbReference type="PROSITE" id="PS50800"/>
    </source>
</evidence>
<evidence type="ECO:0000313" key="5">
    <source>
        <dbReference type="Proteomes" id="UP001153737"/>
    </source>
</evidence>